<name>A0A5B8UR25_9SPHI</name>
<proteinExistence type="predicted"/>
<organism evidence="2 3">
    <name type="scientific">Mucilaginibacter ginsenosidivorans</name>
    <dbReference type="NCBI Taxonomy" id="398053"/>
    <lineage>
        <taxon>Bacteria</taxon>
        <taxon>Pseudomonadati</taxon>
        <taxon>Bacteroidota</taxon>
        <taxon>Sphingobacteriia</taxon>
        <taxon>Sphingobacteriales</taxon>
        <taxon>Sphingobacteriaceae</taxon>
        <taxon>Mucilaginibacter</taxon>
    </lineage>
</organism>
<dbReference type="InterPro" id="IPR021139">
    <property type="entry name" value="NYN"/>
</dbReference>
<reference evidence="2 3" key="1">
    <citation type="journal article" date="2017" name="Curr. Microbiol.">
        <title>Mucilaginibacter ginsenosidivorans sp. nov., Isolated from Soil of Ginseng Field.</title>
        <authorList>
            <person name="Kim M.M."/>
            <person name="Siddiqi M.Z."/>
            <person name="Im W.T."/>
        </authorList>
    </citation>
    <scope>NUCLEOTIDE SEQUENCE [LARGE SCALE GENOMIC DNA]</scope>
    <source>
        <strain evidence="2 3">Gsoil 3017</strain>
    </source>
</reference>
<dbReference type="KEGG" id="mgin:FRZ54_02180"/>
<sequence>MSTKNFLRIGVFYDGTYFIMAQNYFWGKKYGWLSVQEFHKLLESFVRTKEQGHVSYKVVYSAFFQGVHKESAAQENNLRLDRKRHLDLLHAGIEPKNVPMSETQGEKGIDVYMAVETLQIGLDDKIDMAILVTGDGDFVPLARALMKNGVRVLIAYFEYEDENHKSFANERLVSAANHSVNINSLENDREFKAEFKTIFRQPTDNKKAKA</sequence>
<dbReference type="PANTHER" id="PTHR35458">
    <property type="entry name" value="SLR0755 PROTEIN"/>
    <property type="match status" value="1"/>
</dbReference>
<feature type="domain" description="NYN" evidence="1">
    <location>
        <begin position="8"/>
        <end position="180"/>
    </location>
</feature>
<dbReference type="Gene3D" id="3.40.50.1010">
    <property type="entry name" value="5'-nuclease"/>
    <property type="match status" value="1"/>
</dbReference>
<dbReference type="EMBL" id="CP042436">
    <property type="protein sequence ID" value="QEC61439.1"/>
    <property type="molecule type" value="Genomic_DNA"/>
</dbReference>
<dbReference type="Proteomes" id="UP000321479">
    <property type="component" value="Chromosome"/>
</dbReference>
<evidence type="ECO:0000259" key="1">
    <source>
        <dbReference type="Pfam" id="PF01936"/>
    </source>
</evidence>
<dbReference type="RefSeq" id="WP_147030016.1">
    <property type="nucleotide sequence ID" value="NZ_CP042436.1"/>
</dbReference>
<dbReference type="AlphaFoldDB" id="A0A5B8UR25"/>
<evidence type="ECO:0000313" key="2">
    <source>
        <dbReference type="EMBL" id="QEC61439.1"/>
    </source>
</evidence>
<dbReference type="PANTHER" id="PTHR35458:SF8">
    <property type="entry name" value="SLR0650 PROTEIN"/>
    <property type="match status" value="1"/>
</dbReference>
<protein>
    <submittedName>
        <fullName evidence="2">NYN domain-containing protein</fullName>
    </submittedName>
</protein>
<gene>
    <name evidence="2" type="ORF">FRZ54_02180</name>
</gene>
<dbReference type="Pfam" id="PF01936">
    <property type="entry name" value="NYN"/>
    <property type="match status" value="1"/>
</dbReference>
<dbReference type="OrthoDB" id="1466775at2"/>
<dbReference type="InterPro" id="IPR047140">
    <property type="entry name" value="LabA"/>
</dbReference>
<evidence type="ECO:0000313" key="3">
    <source>
        <dbReference type="Proteomes" id="UP000321479"/>
    </source>
</evidence>
<keyword evidence="3" id="KW-1185">Reference proteome</keyword>
<dbReference type="GO" id="GO:0004540">
    <property type="term" value="F:RNA nuclease activity"/>
    <property type="evidence" value="ECO:0007669"/>
    <property type="project" value="InterPro"/>
</dbReference>
<accession>A0A5B8UR25</accession>